<dbReference type="EMBL" id="JAAKGU010000001">
    <property type="protein sequence ID" value="NGM81284.1"/>
    <property type="molecule type" value="Genomic_DNA"/>
</dbReference>
<evidence type="ECO:0000313" key="2">
    <source>
        <dbReference type="Proteomes" id="UP000480151"/>
    </source>
</evidence>
<keyword evidence="2" id="KW-1185">Reference proteome</keyword>
<reference evidence="1 2" key="1">
    <citation type="submission" date="2020-02" db="EMBL/GenBank/DDBJ databases">
        <authorList>
            <person name="Gao J."/>
            <person name="Sun J."/>
        </authorList>
    </citation>
    <scope>NUCLEOTIDE SEQUENCE [LARGE SCALE GENOMIC DNA]</scope>
    <source>
        <strain evidence="1 2">7124</strain>
    </source>
</reference>
<evidence type="ECO:0000313" key="1">
    <source>
        <dbReference type="EMBL" id="NGM81284.1"/>
    </source>
</evidence>
<dbReference type="AlphaFoldDB" id="A0A6M1PFD8"/>
<dbReference type="Proteomes" id="UP000480151">
    <property type="component" value="Unassembled WGS sequence"/>
</dbReference>
<gene>
    <name evidence="1" type="ORF">G5B47_02530</name>
</gene>
<protein>
    <submittedName>
        <fullName evidence="1">Phage portal protein</fullName>
    </submittedName>
</protein>
<organism evidence="1 2">
    <name type="scientific">Paenibacillus apii</name>
    <dbReference type="NCBI Taxonomy" id="1850370"/>
    <lineage>
        <taxon>Bacteria</taxon>
        <taxon>Bacillati</taxon>
        <taxon>Bacillota</taxon>
        <taxon>Bacilli</taxon>
        <taxon>Bacillales</taxon>
        <taxon>Paenibacillaceae</taxon>
        <taxon>Paenibacillus</taxon>
    </lineage>
</organism>
<proteinExistence type="predicted"/>
<sequence length="141" mass="15719">MTVVFTANNNAEMLTLPFVPPDLAIPVISNANEEFTLSAGANGVGSLNLPGLKGLRSMSISSFFPNKYYSFAKVQKNGYDCVAFFQKWNDKRVPIRIIITDKSKKLLNMPCLIESFEYSVDSAGDFQYTLDIKEFIFPVVS</sequence>
<accession>A0A6M1PFD8</accession>
<name>A0A6M1PFD8_9BACL</name>
<comment type="caution">
    <text evidence="1">The sequence shown here is derived from an EMBL/GenBank/DDBJ whole genome shotgun (WGS) entry which is preliminary data.</text>
</comment>